<dbReference type="SUPFAM" id="SSF89796">
    <property type="entry name" value="CoA-transferase family III (CaiB/BaiF)"/>
    <property type="match status" value="1"/>
</dbReference>
<dbReference type="EMBL" id="BAAALX010000010">
    <property type="protein sequence ID" value="GAA1518806.1"/>
    <property type="molecule type" value="Genomic_DNA"/>
</dbReference>
<accession>A0ABP4L971</accession>
<dbReference type="Pfam" id="PF02515">
    <property type="entry name" value="CoA_transf_3"/>
    <property type="match status" value="1"/>
</dbReference>
<comment type="caution">
    <text evidence="2">The sequence shown here is derived from an EMBL/GenBank/DDBJ whole genome shotgun (WGS) entry which is preliminary data.</text>
</comment>
<dbReference type="InterPro" id="IPR003673">
    <property type="entry name" value="CoA-Trfase_fam_III"/>
</dbReference>
<evidence type="ECO:0000313" key="3">
    <source>
        <dbReference type="Proteomes" id="UP001500177"/>
    </source>
</evidence>
<reference evidence="3" key="1">
    <citation type="journal article" date="2019" name="Int. J. Syst. Evol. Microbiol.">
        <title>The Global Catalogue of Microorganisms (GCM) 10K type strain sequencing project: providing services to taxonomists for standard genome sequencing and annotation.</title>
        <authorList>
            <consortium name="The Broad Institute Genomics Platform"/>
            <consortium name="The Broad Institute Genome Sequencing Center for Infectious Disease"/>
            <person name="Wu L."/>
            <person name="Ma J."/>
        </authorList>
    </citation>
    <scope>NUCLEOTIDE SEQUENCE [LARGE SCALE GENOMIC DNA]</scope>
    <source>
        <strain evidence="3">JCM 13318</strain>
    </source>
</reference>
<evidence type="ECO:0000313" key="2">
    <source>
        <dbReference type="EMBL" id="GAA1518806.1"/>
    </source>
</evidence>
<dbReference type="PANTHER" id="PTHR48207:SF3">
    <property type="entry name" value="SUCCINATE--HYDROXYMETHYLGLUTARATE COA-TRANSFERASE"/>
    <property type="match status" value="1"/>
</dbReference>
<sequence length="352" mass="37338">MTTAATPALAQAPLEGLRILDLSHFVAGPWCTVLLRELGAEVIKVEPPGGEISRNMGGVYAAGESAIFLGFNSGKKSVCIDLKTAEGREAVVRMAHEADVVVQNFRPGTAERLGVGAEQLRKVRPELVYCAITAFGPDGPYAERPANDPLIQALSGAMWATTTPGGTPIRMGVSLPDFAAGVLAAIGILSAIRRKSSTGKGATVDINLLDSQLYAQTDLLAGGEFSPSVQNGSVRCSEGRYFWVEADGGDSARVPVQGLSEVLRNDTARTRTLEHPTVGELHQLKIPVDVDPPWPATASPPPLLGADTRDILGELGFSDRTIERLADQGIINDDQIRTSNVNTTTPHNKEMP</sequence>
<keyword evidence="3" id="KW-1185">Reference proteome</keyword>
<organism evidence="2 3">
    <name type="scientific">Brevibacterium permense</name>
    <dbReference type="NCBI Taxonomy" id="234834"/>
    <lineage>
        <taxon>Bacteria</taxon>
        <taxon>Bacillati</taxon>
        <taxon>Actinomycetota</taxon>
        <taxon>Actinomycetes</taxon>
        <taxon>Micrococcales</taxon>
        <taxon>Brevibacteriaceae</taxon>
        <taxon>Brevibacterium</taxon>
    </lineage>
</organism>
<evidence type="ECO:0008006" key="4">
    <source>
        <dbReference type="Google" id="ProtNLM"/>
    </source>
</evidence>
<dbReference type="InterPro" id="IPR050483">
    <property type="entry name" value="CoA-transferase_III_domain"/>
</dbReference>
<dbReference type="InterPro" id="IPR023606">
    <property type="entry name" value="CoA-Trfase_III_dom_1_sf"/>
</dbReference>
<keyword evidence="1" id="KW-0808">Transferase</keyword>
<dbReference type="Proteomes" id="UP001500177">
    <property type="component" value="Unassembled WGS sequence"/>
</dbReference>
<dbReference type="PANTHER" id="PTHR48207">
    <property type="entry name" value="SUCCINATE--HYDROXYMETHYLGLUTARATE COA-TRANSFERASE"/>
    <property type="match status" value="1"/>
</dbReference>
<protein>
    <recommendedName>
        <fullName evidence="4">CoA transferase</fullName>
    </recommendedName>
</protein>
<name>A0ABP4L971_9MICO</name>
<evidence type="ECO:0000256" key="1">
    <source>
        <dbReference type="ARBA" id="ARBA00022679"/>
    </source>
</evidence>
<dbReference type="Gene3D" id="3.40.50.10540">
    <property type="entry name" value="Crotonobetainyl-coa:carnitine coa-transferase, domain 1"/>
    <property type="match status" value="1"/>
</dbReference>
<gene>
    <name evidence="2" type="ORF">GCM10009690_22360</name>
</gene>
<proteinExistence type="predicted"/>
<dbReference type="RefSeq" id="WP_173154748.1">
    <property type="nucleotide sequence ID" value="NZ_BAAALX010000010.1"/>
</dbReference>